<evidence type="ECO:0000313" key="5">
    <source>
        <dbReference type="EMBL" id="MFC6893894.1"/>
    </source>
</evidence>
<dbReference type="EC" id="2.1.1.-" evidence="5"/>
<feature type="region of interest" description="Disordered" evidence="3">
    <location>
        <begin position="1"/>
        <end position="29"/>
    </location>
</feature>
<sequence length="249" mass="27435">MAEDSERKDSERDGPESGGPRPRDRDPIATYDRIAAHFAKTREYAWPEVESFLEGRTATRALDVGCGNGRHTETLARRSWSVVGVDASRGLLREAADRRDSRGFDAELLQGDAASLPLRTDSVDLGVYVATIHHLRSREHRVRSLDELARVLCGDGVALVSTWSTAHDRFADVPGTTTDDANVEDADAEGFDTTVDWTLPGGETVPRFYHIYAPAEFRADLEASDLSIEEFEISSGNCYVVVRPDPAAR</sequence>
<dbReference type="CDD" id="cd02440">
    <property type="entry name" value="AdoMet_MTases"/>
    <property type="match status" value="1"/>
</dbReference>
<evidence type="ECO:0000256" key="2">
    <source>
        <dbReference type="ARBA" id="ARBA00022679"/>
    </source>
</evidence>
<dbReference type="Pfam" id="PF08241">
    <property type="entry name" value="Methyltransf_11"/>
    <property type="match status" value="1"/>
</dbReference>
<dbReference type="Proteomes" id="UP001596296">
    <property type="component" value="Unassembled WGS sequence"/>
</dbReference>
<dbReference type="GO" id="GO:0008175">
    <property type="term" value="F:tRNA methyltransferase activity"/>
    <property type="evidence" value="ECO:0007669"/>
    <property type="project" value="UniProtKB-ARBA"/>
</dbReference>
<dbReference type="Gene3D" id="3.40.50.150">
    <property type="entry name" value="Vaccinia Virus protein VP39"/>
    <property type="match status" value="1"/>
</dbReference>
<dbReference type="InterPro" id="IPR013216">
    <property type="entry name" value="Methyltransf_11"/>
</dbReference>
<feature type="compositionally biased region" description="Basic and acidic residues" evidence="3">
    <location>
        <begin position="1"/>
        <end position="27"/>
    </location>
</feature>
<dbReference type="PANTHER" id="PTHR13069:SF21">
    <property type="entry name" value="ALKYLATED DNA REPAIR PROTEIN ALKB HOMOLOG 8"/>
    <property type="match status" value="1"/>
</dbReference>
<dbReference type="InterPro" id="IPR029063">
    <property type="entry name" value="SAM-dependent_MTases_sf"/>
</dbReference>
<evidence type="ECO:0000256" key="3">
    <source>
        <dbReference type="SAM" id="MobiDB-lite"/>
    </source>
</evidence>
<dbReference type="EMBL" id="JBHSXL010000015">
    <property type="protein sequence ID" value="MFC6893894.1"/>
    <property type="molecule type" value="Genomic_DNA"/>
</dbReference>
<dbReference type="PANTHER" id="PTHR13069">
    <property type="entry name" value="ALKYLATED DNA REPAIR PROTEIN ALKB HOMOLOG 8"/>
    <property type="match status" value="1"/>
</dbReference>
<dbReference type="SUPFAM" id="SSF53335">
    <property type="entry name" value="S-adenosyl-L-methionine-dependent methyltransferases"/>
    <property type="match status" value="1"/>
</dbReference>
<keyword evidence="1 5" id="KW-0489">Methyltransferase</keyword>
<name>A0ABD5UWV3_9EURY</name>
<evidence type="ECO:0000256" key="1">
    <source>
        <dbReference type="ARBA" id="ARBA00022603"/>
    </source>
</evidence>
<keyword evidence="2 5" id="KW-0808">Transferase</keyword>
<dbReference type="InterPro" id="IPR051422">
    <property type="entry name" value="AlkB_tRNA_MeTrf/Diox"/>
</dbReference>
<protein>
    <submittedName>
        <fullName evidence="5">Class I SAM-dependent methyltransferase</fullName>
        <ecNumber evidence="5">2.1.1.-</ecNumber>
    </submittedName>
</protein>
<feature type="domain" description="Methyltransferase type 11" evidence="4">
    <location>
        <begin position="62"/>
        <end position="159"/>
    </location>
</feature>
<dbReference type="GO" id="GO:0032259">
    <property type="term" value="P:methylation"/>
    <property type="evidence" value="ECO:0007669"/>
    <property type="project" value="UniProtKB-KW"/>
</dbReference>
<comment type="caution">
    <text evidence="5">The sequence shown here is derived from an EMBL/GenBank/DDBJ whole genome shotgun (WGS) entry which is preliminary data.</text>
</comment>
<dbReference type="GO" id="GO:0006400">
    <property type="term" value="P:tRNA modification"/>
    <property type="evidence" value="ECO:0007669"/>
    <property type="project" value="UniProtKB-ARBA"/>
</dbReference>
<dbReference type="RefSeq" id="WP_379746530.1">
    <property type="nucleotide sequence ID" value="NZ_JBHSVN010000001.1"/>
</dbReference>
<accession>A0ABD5UWV3</accession>
<evidence type="ECO:0000313" key="6">
    <source>
        <dbReference type="Proteomes" id="UP001596296"/>
    </source>
</evidence>
<keyword evidence="6" id="KW-1185">Reference proteome</keyword>
<organism evidence="5 6">
    <name type="scientific">Halopenitus salinus</name>
    <dbReference type="NCBI Taxonomy" id="1198295"/>
    <lineage>
        <taxon>Archaea</taxon>
        <taxon>Methanobacteriati</taxon>
        <taxon>Methanobacteriota</taxon>
        <taxon>Stenosarchaea group</taxon>
        <taxon>Halobacteria</taxon>
        <taxon>Halobacteriales</taxon>
        <taxon>Haloferacaceae</taxon>
        <taxon>Halopenitus</taxon>
    </lineage>
</organism>
<reference evidence="5 6" key="1">
    <citation type="journal article" date="2019" name="Int. J. Syst. Evol. Microbiol.">
        <title>The Global Catalogue of Microorganisms (GCM) 10K type strain sequencing project: providing services to taxonomists for standard genome sequencing and annotation.</title>
        <authorList>
            <consortium name="The Broad Institute Genomics Platform"/>
            <consortium name="The Broad Institute Genome Sequencing Center for Infectious Disease"/>
            <person name="Wu L."/>
            <person name="Ma J."/>
        </authorList>
    </citation>
    <scope>NUCLEOTIDE SEQUENCE [LARGE SCALE GENOMIC DNA]</scope>
    <source>
        <strain evidence="5 6">SKJ47</strain>
    </source>
</reference>
<evidence type="ECO:0000259" key="4">
    <source>
        <dbReference type="Pfam" id="PF08241"/>
    </source>
</evidence>
<gene>
    <name evidence="5" type="ORF">ACFQE9_14970</name>
</gene>
<proteinExistence type="predicted"/>
<dbReference type="AlphaFoldDB" id="A0ABD5UWV3"/>